<dbReference type="Proteomes" id="UP001430953">
    <property type="component" value="Unassembled WGS sequence"/>
</dbReference>
<organism evidence="1 2">
    <name type="scientific">Cardiocondyla obscurior</name>
    <dbReference type="NCBI Taxonomy" id="286306"/>
    <lineage>
        <taxon>Eukaryota</taxon>
        <taxon>Metazoa</taxon>
        <taxon>Ecdysozoa</taxon>
        <taxon>Arthropoda</taxon>
        <taxon>Hexapoda</taxon>
        <taxon>Insecta</taxon>
        <taxon>Pterygota</taxon>
        <taxon>Neoptera</taxon>
        <taxon>Endopterygota</taxon>
        <taxon>Hymenoptera</taxon>
        <taxon>Apocrita</taxon>
        <taxon>Aculeata</taxon>
        <taxon>Formicoidea</taxon>
        <taxon>Formicidae</taxon>
        <taxon>Myrmicinae</taxon>
        <taxon>Cardiocondyla</taxon>
    </lineage>
</organism>
<sequence>MRILYRFRITSRDGSNKSLSYPIHVQYAYTHAFVIYGTIYRPRVGERRGGGEKNHDTGIFLIIFSQWTRCVETSDGNGRQRGQVARMFT</sequence>
<comment type="caution">
    <text evidence="1">The sequence shown here is derived from an EMBL/GenBank/DDBJ whole genome shotgun (WGS) entry which is preliminary data.</text>
</comment>
<name>A0AAW2H5U2_9HYME</name>
<proteinExistence type="predicted"/>
<keyword evidence="2" id="KW-1185">Reference proteome</keyword>
<dbReference type="AlphaFoldDB" id="A0AAW2H5U2"/>
<accession>A0AAW2H5U2</accession>
<protein>
    <submittedName>
        <fullName evidence="1">Uncharacterized protein</fullName>
    </submittedName>
</protein>
<dbReference type="EMBL" id="JADYXP020000001">
    <property type="protein sequence ID" value="KAL0134844.1"/>
    <property type="molecule type" value="Genomic_DNA"/>
</dbReference>
<gene>
    <name evidence="1" type="ORF">PUN28_001549</name>
</gene>
<evidence type="ECO:0000313" key="1">
    <source>
        <dbReference type="EMBL" id="KAL0134844.1"/>
    </source>
</evidence>
<reference evidence="1 2" key="1">
    <citation type="submission" date="2023-03" db="EMBL/GenBank/DDBJ databases">
        <title>High recombination rates correlate with genetic variation in Cardiocondyla obscurior ants.</title>
        <authorList>
            <person name="Errbii M."/>
        </authorList>
    </citation>
    <scope>NUCLEOTIDE SEQUENCE [LARGE SCALE GENOMIC DNA]</scope>
    <source>
        <strain evidence="1">Alpha-2009</strain>
        <tissue evidence="1">Whole body</tissue>
    </source>
</reference>
<evidence type="ECO:0000313" key="2">
    <source>
        <dbReference type="Proteomes" id="UP001430953"/>
    </source>
</evidence>